<dbReference type="AlphaFoldDB" id="A0A1R4KKA0"/>
<dbReference type="InterPro" id="IPR005117">
    <property type="entry name" value="NiRdtase/SiRdtase_haem-b_fer"/>
</dbReference>
<dbReference type="STRING" id="1255658.FM114_15060"/>
<dbReference type="GO" id="GO:0016491">
    <property type="term" value="F:oxidoreductase activity"/>
    <property type="evidence" value="ECO:0007669"/>
    <property type="project" value="UniProtKB-KW"/>
</dbReference>
<feature type="domain" description="Nitrite/Sulfite reductase ferredoxin-like" evidence="7">
    <location>
        <begin position="49"/>
        <end position="98"/>
    </location>
</feature>
<dbReference type="InterPro" id="IPR051329">
    <property type="entry name" value="NIR_SIR_4Fe-4S"/>
</dbReference>
<evidence type="ECO:0000256" key="2">
    <source>
        <dbReference type="ARBA" id="ARBA00022617"/>
    </source>
</evidence>
<dbReference type="SUPFAM" id="SSF56014">
    <property type="entry name" value="Nitrite and sulphite reductase 4Fe-4S domain-like"/>
    <property type="match status" value="1"/>
</dbReference>
<sequence>MRWLSLMNETRNLVGDTMASAPVGTAGPSAVRTRPDRCPGILRPWPADDGLLVRLRLVAGNLSVDALTALVQVAQSFGDGRIHLTSRANLQLRGLPDDGTGHLTTPAHRAITDTGLLPAPTHDLVRNVMASPLTGIDGGRTDLTALARDLDRGIRASQSLAGLPGKFLFVLDDGRGDLMGHWCDLGLVALDDHSVQLRVGDHYAAVVELSRVVPELLALAERFVAERGDGPEAAWHVNELASPLADAQPADPRLPRPDEPLPFVAGDGWEHLAVGADGIAGEELLARLAGQARVRVTPWYGIVVWDGGQA</sequence>
<proteinExistence type="predicted"/>
<evidence type="ECO:0000256" key="5">
    <source>
        <dbReference type="ARBA" id="ARBA00023004"/>
    </source>
</evidence>
<evidence type="ECO:0000256" key="4">
    <source>
        <dbReference type="ARBA" id="ARBA00023002"/>
    </source>
</evidence>
<organism evidence="8 9">
    <name type="scientific">Luteococcus japonicus LSP_Lj1</name>
    <dbReference type="NCBI Taxonomy" id="1255658"/>
    <lineage>
        <taxon>Bacteria</taxon>
        <taxon>Bacillati</taxon>
        <taxon>Actinomycetota</taxon>
        <taxon>Actinomycetes</taxon>
        <taxon>Propionibacteriales</taxon>
        <taxon>Propionibacteriaceae</taxon>
        <taxon>Luteococcus</taxon>
    </lineage>
</organism>
<evidence type="ECO:0000313" key="9">
    <source>
        <dbReference type="Proteomes" id="UP000188342"/>
    </source>
</evidence>
<keyword evidence="9" id="KW-1185">Reference proteome</keyword>
<dbReference type="InterPro" id="IPR045854">
    <property type="entry name" value="NO2/SO3_Rdtase_4Fe4S_sf"/>
</dbReference>
<protein>
    <submittedName>
        <fullName evidence="8">Cobalamin biosynthesis protein CobG</fullName>
    </submittedName>
</protein>
<accession>A0A1R4KKA0</accession>
<evidence type="ECO:0000259" key="7">
    <source>
        <dbReference type="Pfam" id="PF03460"/>
    </source>
</evidence>
<keyword evidence="3" id="KW-0479">Metal-binding</keyword>
<evidence type="ECO:0000313" key="8">
    <source>
        <dbReference type="EMBL" id="SJN44454.1"/>
    </source>
</evidence>
<dbReference type="InterPro" id="IPR036136">
    <property type="entry name" value="Nit/Sulf_reduc_fer-like_dom_sf"/>
</dbReference>
<dbReference type="GO" id="GO:0051539">
    <property type="term" value="F:4 iron, 4 sulfur cluster binding"/>
    <property type="evidence" value="ECO:0007669"/>
    <property type="project" value="UniProtKB-KW"/>
</dbReference>
<evidence type="ECO:0000256" key="6">
    <source>
        <dbReference type="ARBA" id="ARBA00023014"/>
    </source>
</evidence>
<reference evidence="8 9" key="1">
    <citation type="submission" date="2017-02" db="EMBL/GenBank/DDBJ databases">
        <authorList>
            <person name="Peterson S.W."/>
        </authorList>
    </citation>
    <scope>NUCLEOTIDE SEQUENCE [LARGE SCALE GENOMIC DNA]</scope>
    <source>
        <strain evidence="8 9">LSP_Lj1</strain>
    </source>
</reference>
<dbReference type="SUPFAM" id="SSF55124">
    <property type="entry name" value="Nitrite/Sulfite reductase N-terminal domain-like"/>
    <property type="match status" value="1"/>
</dbReference>
<keyword evidence="6" id="KW-0411">Iron-sulfur</keyword>
<dbReference type="GO" id="GO:0046872">
    <property type="term" value="F:metal ion binding"/>
    <property type="evidence" value="ECO:0007669"/>
    <property type="project" value="UniProtKB-KW"/>
</dbReference>
<keyword evidence="1" id="KW-0004">4Fe-4S</keyword>
<dbReference type="EMBL" id="FUKQ01000059">
    <property type="protein sequence ID" value="SJN44454.1"/>
    <property type="molecule type" value="Genomic_DNA"/>
</dbReference>
<keyword evidence="4" id="KW-0560">Oxidoreductase</keyword>
<gene>
    <name evidence="8" type="ORF">FM114_15060</name>
</gene>
<name>A0A1R4KKA0_9ACTN</name>
<evidence type="ECO:0000256" key="3">
    <source>
        <dbReference type="ARBA" id="ARBA00022723"/>
    </source>
</evidence>
<keyword evidence="5" id="KW-0408">Iron</keyword>
<dbReference type="Gene3D" id="3.90.480.20">
    <property type="match status" value="1"/>
</dbReference>
<keyword evidence="2" id="KW-0349">Heme</keyword>
<dbReference type="PANTHER" id="PTHR32439:SF9">
    <property type="entry name" value="BLR3264 PROTEIN"/>
    <property type="match status" value="1"/>
</dbReference>
<evidence type="ECO:0000256" key="1">
    <source>
        <dbReference type="ARBA" id="ARBA00022485"/>
    </source>
</evidence>
<dbReference type="PANTHER" id="PTHR32439">
    <property type="entry name" value="FERREDOXIN--NITRITE REDUCTASE, CHLOROPLASTIC"/>
    <property type="match status" value="1"/>
</dbReference>
<dbReference type="Proteomes" id="UP000188342">
    <property type="component" value="Unassembled WGS sequence"/>
</dbReference>
<dbReference type="Pfam" id="PF03460">
    <property type="entry name" value="NIR_SIR_ferr"/>
    <property type="match status" value="1"/>
</dbReference>